<evidence type="ECO:0000313" key="2">
    <source>
        <dbReference type="EMBL" id="VBB34286.1"/>
    </source>
</evidence>
<dbReference type="AlphaFoldDB" id="A0A498ST42"/>
<dbReference type="EMBL" id="UPTC01003293">
    <property type="protein sequence ID" value="VBB34286.1"/>
    <property type="molecule type" value="Genomic_DNA"/>
</dbReference>
<name>A0A498ST42_ACAVI</name>
<reference evidence="2 3" key="1">
    <citation type="submission" date="2018-08" db="EMBL/GenBank/DDBJ databases">
        <authorList>
            <person name="Laetsch R D."/>
            <person name="Stevens L."/>
            <person name="Kumar S."/>
            <person name="Blaxter L. M."/>
        </authorList>
    </citation>
    <scope>NUCLEOTIDE SEQUENCE [LARGE SCALE GENOMIC DNA]</scope>
</reference>
<dbReference type="Proteomes" id="UP000276991">
    <property type="component" value="Unassembled WGS sequence"/>
</dbReference>
<protein>
    <submittedName>
        <fullName evidence="2">Uncharacterized protein</fullName>
    </submittedName>
</protein>
<dbReference type="STRING" id="6277.A0A498ST42"/>
<sequence>MGVVKGSVRKAISTKFLNNGELVTLVAELEAIINERPLIDMKDLRLILIRGKDGMCRSGIVRIANKNELVRAVGHLYPLEISDREQGPGNRSPRECREVPEKS</sequence>
<evidence type="ECO:0000313" key="3">
    <source>
        <dbReference type="Proteomes" id="UP000276991"/>
    </source>
</evidence>
<organism evidence="2 3">
    <name type="scientific">Acanthocheilonema viteae</name>
    <name type="common">Filarial nematode worm</name>
    <name type="synonym">Dipetalonema viteae</name>
    <dbReference type="NCBI Taxonomy" id="6277"/>
    <lineage>
        <taxon>Eukaryota</taxon>
        <taxon>Metazoa</taxon>
        <taxon>Ecdysozoa</taxon>
        <taxon>Nematoda</taxon>
        <taxon>Chromadorea</taxon>
        <taxon>Rhabditida</taxon>
        <taxon>Spirurina</taxon>
        <taxon>Spiruromorpha</taxon>
        <taxon>Filarioidea</taxon>
        <taxon>Onchocercidae</taxon>
        <taxon>Acanthocheilonema</taxon>
    </lineage>
</organism>
<dbReference type="OrthoDB" id="7763962at2759"/>
<feature type="region of interest" description="Disordered" evidence="1">
    <location>
        <begin position="82"/>
        <end position="103"/>
    </location>
</feature>
<proteinExistence type="predicted"/>
<evidence type="ECO:0000256" key="1">
    <source>
        <dbReference type="SAM" id="MobiDB-lite"/>
    </source>
</evidence>
<accession>A0A498ST42</accession>
<keyword evidence="3" id="KW-1185">Reference proteome</keyword>
<gene>
    <name evidence="2" type="ORF">NAV_LOCUS9077</name>
</gene>